<name>A0A9W8J941_9AGAR</name>
<comment type="caution">
    <text evidence="3">The sequence shown here is derived from an EMBL/GenBank/DDBJ whole genome shotgun (WGS) entry which is preliminary data.</text>
</comment>
<feature type="transmembrane region" description="Helical" evidence="2">
    <location>
        <begin position="119"/>
        <end position="146"/>
    </location>
</feature>
<proteinExistence type="predicted"/>
<evidence type="ECO:0000256" key="1">
    <source>
        <dbReference type="SAM" id="MobiDB-lite"/>
    </source>
</evidence>
<feature type="compositionally biased region" description="Pro residues" evidence="1">
    <location>
        <begin position="342"/>
        <end position="351"/>
    </location>
</feature>
<feature type="transmembrane region" description="Helical" evidence="2">
    <location>
        <begin position="166"/>
        <end position="186"/>
    </location>
</feature>
<keyword evidence="2" id="KW-0472">Membrane</keyword>
<feature type="transmembrane region" description="Helical" evidence="2">
    <location>
        <begin position="198"/>
        <end position="220"/>
    </location>
</feature>
<dbReference type="Proteomes" id="UP001140091">
    <property type="component" value="Unassembled WGS sequence"/>
</dbReference>
<dbReference type="EMBL" id="JANBPK010000860">
    <property type="protein sequence ID" value="KAJ2929734.1"/>
    <property type="molecule type" value="Genomic_DNA"/>
</dbReference>
<keyword evidence="2" id="KW-1133">Transmembrane helix</keyword>
<evidence type="ECO:0000313" key="4">
    <source>
        <dbReference type="Proteomes" id="UP001140091"/>
    </source>
</evidence>
<evidence type="ECO:0000256" key="2">
    <source>
        <dbReference type="SAM" id="Phobius"/>
    </source>
</evidence>
<feature type="transmembrane region" description="Helical" evidence="2">
    <location>
        <begin position="20"/>
        <end position="38"/>
    </location>
</feature>
<reference evidence="3" key="1">
    <citation type="submission" date="2022-06" db="EMBL/GenBank/DDBJ databases">
        <title>Genome Sequence of Candolleomyces eurysporus.</title>
        <authorList>
            <person name="Buettner E."/>
        </authorList>
    </citation>
    <scope>NUCLEOTIDE SEQUENCE</scope>
    <source>
        <strain evidence="3">VTCC 930004</strain>
    </source>
</reference>
<dbReference type="AlphaFoldDB" id="A0A9W8J941"/>
<dbReference type="OrthoDB" id="3197626at2759"/>
<evidence type="ECO:0000313" key="3">
    <source>
        <dbReference type="EMBL" id="KAJ2929734.1"/>
    </source>
</evidence>
<protein>
    <submittedName>
        <fullName evidence="3">Uncharacterized protein</fullName>
    </submittedName>
</protein>
<keyword evidence="4" id="KW-1185">Reference proteome</keyword>
<accession>A0A9W8J941</accession>
<feature type="region of interest" description="Disordered" evidence="1">
    <location>
        <begin position="299"/>
        <end position="351"/>
    </location>
</feature>
<organism evidence="3 4">
    <name type="scientific">Candolleomyces eurysporus</name>
    <dbReference type="NCBI Taxonomy" id="2828524"/>
    <lineage>
        <taxon>Eukaryota</taxon>
        <taxon>Fungi</taxon>
        <taxon>Dikarya</taxon>
        <taxon>Basidiomycota</taxon>
        <taxon>Agaricomycotina</taxon>
        <taxon>Agaricomycetes</taxon>
        <taxon>Agaricomycetidae</taxon>
        <taxon>Agaricales</taxon>
        <taxon>Agaricineae</taxon>
        <taxon>Psathyrellaceae</taxon>
        <taxon>Candolleomyces</taxon>
    </lineage>
</organism>
<feature type="non-terminal residue" evidence="3">
    <location>
        <position position="1"/>
    </location>
</feature>
<keyword evidence="2" id="KW-0812">Transmembrane</keyword>
<feature type="compositionally biased region" description="Basic and acidic residues" evidence="1">
    <location>
        <begin position="324"/>
        <end position="333"/>
    </location>
</feature>
<gene>
    <name evidence="3" type="ORF">H1R20_g7377</name>
</gene>
<sequence length="351" mass="39555">MVQWADPLVIARVSDAFQKIIFAFFGLYIWEIFMTSDFEWSLIARRRPFHWPLSQSFSCVSLDGFSFPFSQFSSSSAVTAWSSPLLDCSLYVQFRNMSILCASTCLMLRTIALWDRKKVIVGFLGLLCLGHWVLLYRTMFVVVARWDEELKVCVVRQTNSSLLKVTFLFTMGFDFTILVFTAVALLGRPSVKTGLWRLLFQDGLVYFLISFTMNCIPAVFNILDLNPPMNVIATPPSPCRAVMRLLTWSGKDFYVHSASAVASLPRRPTDPSIPAFKPQRLPLTRPEVHVTTEHITMAEFPTSGSSSPYHGTENSHRNSYVDNRSLKDSEKGSSFEFGSPITPQPPAAVAV</sequence>